<protein>
    <submittedName>
        <fullName evidence="1">Uncharacterized protein</fullName>
    </submittedName>
</protein>
<organism evidence="1 2">
    <name type="scientific">Marinobacterium lutimaris</name>
    <dbReference type="NCBI Taxonomy" id="568106"/>
    <lineage>
        <taxon>Bacteria</taxon>
        <taxon>Pseudomonadati</taxon>
        <taxon>Pseudomonadota</taxon>
        <taxon>Gammaproteobacteria</taxon>
        <taxon>Oceanospirillales</taxon>
        <taxon>Oceanospirillaceae</taxon>
        <taxon>Marinobacterium</taxon>
    </lineage>
</organism>
<dbReference type="AlphaFoldDB" id="A0A1H5XTQ7"/>
<reference evidence="1 2" key="1">
    <citation type="submission" date="2016-10" db="EMBL/GenBank/DDBJ databases">
        <authorList>
            <person name="de Groot N.N."/>
        </authorList>
    </citation>
    <scope>NUCLEOTIDE SEQUENCE [LARGE SCALE GENOMIC DNA]</scope>
    <source>
        <strain evidence="1 2">DSM 22012</strain>
    </source>
</reference>
<dbReference type="EMBL" id="FNVQ01000001">
    <property type="protein sequence ID" value="SEG14915.1"/>
    <property type="molecule type" value="Genomic_DNA"/>
</dbReference>
<dbReference type="Proteomes" id="UP000236745">
    <property type="component" value="Unassembled WGS sequence"/>
</dbReference>
<accession>A0A1H5XTQ7</accession>
<evidence type="ECO:0000313" key="2">
    <source>
        <dbReference type="Proteomes" id="UP000236745"/>
    </source>
</evidence>
<keyword evidence="2" id="KW-1185">Reference proteome</keyword>
<sequence>MSKKVLQVFEDSGEFKKGNHDATDWDMEKRQKASRLVSRSRAKWATGAAAEKLQLIGAKTAGTTETKA</sequence>
<evidence type="ECO:0000313" key="1">
    <source>
        <dbReference type="EMBL" id="SEG14915.1"/>
    </source>
</evidence>
<proteinExistence type="predicted"/>
<dbReference type="RefSeq" id="WP_104002396.1">
    <property type="nucleotide sequence ID" value="NZ_FNVQ01000001.1"/>
</dbReference>
<name>A0A1H5XTQ7_9GAMM</name>
<gene>
    <name evidence="1" type="ORF">SAMN05444390_1011495</name>
</gene>